<evidence type="ECO:0000313" key="3">
    <source>
        <dbReference type="EMBL" id="ACB85692.1"/>
    </source>
</evidence>
<protein>
    <recommendedName>
        <fullName evidence="2">Alpha/beta hydrolase fold-5 domain-containing protein</fullName>
    </recommendedName>
</protein>
<evidence type="ECO:0000259" key="2">
    <source>
        <dbReference type="Pfam" id="PF12695"/>
    </source>
</evidence>
<dbReference type="Gene3D" id="3.40.50.1820">
    <property type="entry name" value="alpha/beta hydrolase"/>
    <property type="match status" value="1"/>
</dbReference>
<dbReference type="STRING" id="457570.Nther_2125"/>
<keyword evidence="4" id="KW-1185">Reference proteome</keyword>
<organism evidence="3 4">
    <name type="scientific">Natranaerobius thermophilus (strain ATCC BAA-1301 / DSM 18059 / JW/NM-WN-LF)</name>
    <dbReference type="NCBI Taxonomy" id="457570"/>
    <lineage>
        <taxon>Bacteria</taxon>
        <taxon>Bacillati</taxon>
        <taxon>Bacillota</taxon>
        <taxon>Clostridia</taxon>
        <taxon>Natranaerobiales</taxon>
        <taxon>Natranaerobiaceae</taxon>
        <taxon>Natranaerobius</taxon>
    </lineage>
</organism>
<sequence>MAKFFGGGKGKAVKKKLTNNKFKIVSLTFIGIVVILAGLFGFWLSMGPELLPEAYAALHQDEQVQVTEGENWLDFTPKGQSPDTAVILYPGGRLKPEAYAPLARNLALEGYRIFLVSMPFDLSFFGYDRADTIISEHSDIQRWYIGGHSLGGAMAARYINQKNTREVDLDGLILMASYPDESDDLSDHNIRAMSIYADRDGYVTEEDISTSKDLLPAETEYVEISGGNHSQFGWYEQQREDLDPKISLEKQQQIVLDSILEFLDN</sequence>
<keyword evidence="1" id="KW-0472">Membrane</keyword>
<dbReference type="eggNOG" id="COG1073">
    <property type="taxonomic scope" value="Bacteria"/>
</dbReference>
<dbReference type="Pfam" id="PF12695">
    <property type="entry name" value="Abhydrolase_5"/>
    <property type="match status" value="1"/>
</dbReference>
<dbReference type="InParanoid" id="B2A7I3"/>
<dbReference type="AlphaFoldDB" id="B2A7I3"/>
<dbReference type="OrthoDB" id="9780932at2"/>
<dbReference type="InterPro" id="IPR029058">
    <property type="entry name" value="AB_hydrolase_fold"/>
</dbReference>
<evidence type="ECO:0000256" key="1">
    <source>
        <dbReference type="SAM" id="Phobius"/>
    </source>
</evidence>
<reference evidence="3 4" key="1">
    <citation type="submission" date="2008-04" db="EMBL/GenBank/DDBJ databases">
        <title>Complete sequence of chromosome of Natranaerobius thermophilus JW/NM-WN-LF.</title>
        <authorList>
            <consortium name="US DOE Joint Genome Institute"/>
            <person name="Copeland A."/>
            <person name="Lucas S."/>
            <person name="Lapidus A."/>
            <person name="Glavina del Rio T."/>
            <person name="Dalin E."/>
            <person name="Tice H."/>
            <person name="Bruce D."/>
            <person name="Goodwin L."/>
            <person name="Pitluck S."/>
            <person name="Chertkov O."/>
            <person name="Brettin T."/>
            <person name="Detter J.C."/>
            <person name="Han C."/>
            <person name="Kuske C.R."/>
            <person name="Schmutz J."/>
            <person name="Larimer F."/>
            <person name="Land M."/>
            <person name="Hauser L."/>
            <person name="Kyrpides N."/>
            <person name="Lykidis A."/>
            <person name="Mesbah N.M."/>
            <person name="Wiegel J."/>
        </authorList>
    </citation>
    <scope>NUCLEOTIDE SEQUENCE [LARGE SCALE GENOMIC DNA]</scope>
    <source>
        <strain evidence="4">ATCC BAA-1301 / DSM 18059 / JW/NM-WN-LF</strain>
    </source>
</reference>
<feature type="transmembrane region" description="Helical" evidence="1">
    <location>
        <begin position="24"/>
        <end position="44"/>
    </location>
</feature>
<proteinExistence type="predicted"/>
<dbReference type="GO" id="GO:0016787">
    <property type="term" value="F:hydrolase activity"/>
    <property type="evidence" value="ECO:0007669"/>
    <property type="project" value="InterPro"/>
</dbReference>
<dbReference type="RefSeq" id="WP_012448548.1">
    <property type="nucleotide sequence ID" value="NC_010718.1"/>
</dbReference>
<dbReference type="InterPro" id="IPR029059">
    <property type="entry name" value="AB_hydrolase_5"/>
</dbReference>
<name>B2A7I3_NATTJ</name>
<dbReference type="EMBL" id="CP001034">
    <property type="protein sequence ID" value="ACB85692.1"/>
    <property type="molecule type" value="Genomic_DNA"/>
</dbReference>
<dbReference type="HOGENOM" id="CLU_077889_0_0_9"/>
<keyword evidence="1" id="KW-0812">Transmembrane</keyword>
<dbReference type="SUPFAM" id="SSF53474">
    <property type="entry name" value="alpha/beta-Hydrolases"/>
    <property type="match status" value="1"/>
</dbReference>
<keyword evidence="1" id="KW-1133">Transmembrane helix</keyword>
<accession>B2A7I3</accession>
<dbReference type="KEGG" id="nth:Nther_2125"/>
<dbReference type="Proteomes" id="UP000001683">
    <property type="component" value="Chromosome"/>
</dbReference>
<reference evidence="3 4" key="2">
    <citation type="journal article" date="2011" name="J. Bacteriol.">
        <title>Complete genome sequence of the anaerobic, halophilic alkalithermophile Natranaerobius thermophilus JW/NM-WN-LF.</title>
        <authorList>
            <person name="Zhao B."/>
            <person name="Mesbah N.M."/>
            <person name="Dalin E."/>
            <person name="Goodwin L."/>
            <person name="Nolan M."/>
            <person name="Pitluck S."/>
            <person name="Chertkov O."/>
            <person name="Brettin T.S."/>
            <person name="Han J."/>
            <person name="Larimer F.W."/>
            <person name="Land M.L."/>
            <person name="Hauser L."/>
            <person name="Kyrpides N."/>
            <person name="Wiegel J."/>
        </authorList>
    </citation>
    <scope>NUCLEOTIDE SEQUENCE [LARGE SCALE GENOMIC DNA]</scope>
    <source>
        <strain evidence="4">ATCC BAA-1301 / DSM 18059 / JW/NM-WN-LF</strain>
    </source>
</reference>
<feature type="domain" description="Alpha/beta hydrolase fold-5" evidence="2">
    <location>
        <begin position="85"/>
        <end position="252"/>
    </location>
</feature>
<evidence type="ECO:0000313" key="4">
    <source>
        <dbReference type="Proteomes" id="UP000001683"/>
    </source>
</evidence>
<gene>
    <name evidence="3" type="ordered locus">Nther_2125</name>
</gene>